<evidence type="ECO:0000256" key="2">
    <source>
        <dbReference type="RuleBase" id="RU003718"/>
    </source>
</evidence>
<dbReference type="AlphaFoldDB" id="A0A1Y2BIE3"/>
<dbReference type="InterPro" id="IPR002213">
    <property type="entry name" value="UDP_glucos_trans"/>
</dbReference>
<keyword evidence="4" id="KW-1185">Reference proteome</keyword>
<dbReference type="CDD" id="cd03784">
    <property type="entry name" value="GT1_Gtf-like"/>
    <property type="match status" value="1"/>
</dbReference>
<dbReference type="Gene3D" id="3.40.50.2000">
    <property type="entry name" value="Glycogen Phosphorylase B"/>
    <property type="match status" value="1"/>
</dbReference>
<name>A0A1Y2BIE3_9TREE</name>
<sequence length="488" mass="54332">MQAVAVRLLQMDPDLCITFFMSGGIADKAAKDIERYNAASIRDRLRIIHLHRKPMVGAALMDHEAFVQSLGRYFESFKRAYKDLLLGVPVCDSVSGQRITAFQEKISVLYCDLALYHSRTMIRDTHSDLKIDAPLLVILCPVGSALSALFCSNEWIKMLEQVPDYLSPREARAQYIADNETVIKFPEHSPFYLYEADPNEATSFNLLRWKSGNPEILAWDTAVNVWPHCLGQGLKPICEHGFGKLFQIGPQLPDVNDTTVEEYVVEEHEGQVIQFLDDQLSKHGPQSVLYISFGSLEYPPSKESILILLDILDEQKVPYVMAKGCPPSDIAEILPSRIIASSGRGILCDWAPQVTILRHRSIFAFMSHGGSNSAMESLLCGVPLIFWPSCWDQPMIANEIDKRGAGIELLQVRIGHNIGKTTARGVFVSGTGEAIREEMRKVLASLGGQAGKTFRNKAKQLGDEMKRDVEPGGKSWADMRALLQLGLA</sequence>
<dbReference type="GO" id="GO:0035251">
    <property type="term" value="F:UDP-glucosyltransferase activity"/>
    <property type="evidence" value="ECO:0007669"/>
    <property type="project" value="InterPro"/>
</dbReference>
<evidence type="ECO:0000256" key="1">
    <source>
        <dbReference type="ARBA" id="ARBA00022679"/>
    </source>
</evidence>
<dbReference type="PANTHER" id="PTHR48049">
    <property type="entry name" value="GLYCOSYLTRANSFERASE"/>
    <property type="match status" value="1"/>
</dbReference>
<dbReference type="OrthoDB" id="5835829at2759"/>
<accession>A0A1Y2BIE3</accession>
<protein>
    <submittedName>
        <fullName evidence="3">Uncharacterized protein</fullName>
    </submittedName>
</protein>
<keyword evidence="2" id="KW-0328">Glycosyltransferase</keyword>
<dbReference type="Proteomes" id="UP000193986">
    <property type="component" value="Unassembled WGS sequence"/>
</dbReference>
<gene>
    <name evidence="3" type="ORF">BCR39DRAFT_513376</name>
</gene>
<dbReference type="PANTHER" id="PTHR48049:SF132">
    <property type="entry name" value="GLYCOSYLTRANSFERASE"/>
    <property type="match status" value="1"/>
</dbReference>
<dbReference type="InParanoid" id="A0A1Y2BIE3"/>
<reference evidence="3 4" key="1">
    <citation type="submission" date="2016-07" db="EMBL/GenBank/DDBJ databases">
        <title>Pervasive Adenine N6-methylation of Active Genes in Fungi.</title>
        <authorList>
            <consortium name="DOE Joint Genome Institute"/>
            <person name="Mondo S.J."/>
            <person name="Dannebaum R.O."/>
            <person name="Kuo R.C."/>
            <person name="Labutti K."/>
            <person name="Haridas S."/>
            <person name="Kuo A."/>
            <person name="Salamov A."/>
            <person name="Ahrendt S.R."/>
            <person name="Lipzen A."/>
            <person name="Sullivan W."/>
            <person name="Andreopoulos W.B."/>
            <person name="Clum A."/>
            <person name="Lindquist E."/>
            <person name="Daum C."/>
            <person name="Ramamoorthy G.K."/>
            <person name="Gryganskyi A."/>
            <person name="Culley D."/>
            <person name="Magnuson J.K."/>
            <person name="James T.Y."/>
            <person name="O'Malley M.A."/>
            <person name="Stajich J.E."/>
            <person name="Spatafora J.W."/>
            <person name="Visel A."/>
            <person name="Grigoriev I.V."/>
        </authorList>
    </citation>
    <scope>NUCLEOTIDE SEQUENCE [LARGE SCALE GENOMIC DNA]</scope>
    <source>
        <strain evidence="3 4">68-887.2</strain>
    </source>
</reference>
<dbReference type="SUPFAM" id="SSF53756">
    <property type="entry name" value="UDP-Glycosyltransferase/glycogen phosphorylase"/>
    <property type="match status" value="1"/>
</dbReference>
<dbReference type="InterPro" id="IPR050481">
    <property type="entry name" value="UDP-glycosyltransf_plant"/>
</dbReference>
<organism evidence="3 4">
    <name type="scientific">Naematelia encephala</name>
    <dbReference type="NCBI Taxonomy" id="71784"/>
    <lineage>
        <taxon>Eukaryota</taxon>
        <taxon>Fungi</taxon>
        <taxon>Dikarya</taxon>
        <taxon>Basidiomycota</taxon>
        <taxon>Agaricomycotina</taxon>
        <taxon>Tremellomycetes</taxon>
        <taxon>Tremellales</taxon>
        <taxon>Naemateliaceae</taxon>
        <taxon>Naematelia</taxon>
    </lineage>
</organism>
<comment type="caution">
    <text evidence="3">The sequence shown here is derived from an EMBL/GenBank/DDBJ whole genome shotgun (WGS) entry which is preliminary data.</text>
</comment>
<dbReference type="STRING" id="71784.A0A1Y2BIE3"/>
<proteinExistence type="inferred from homology"/>
<evidence type="ECO:0000313" key="4">
    <source>
        <dbReference type="Proteomes" id="UP000193986"/>
    </source>
</evidence>
<comment type="similarity">
    <text evidence="2">Belongs to the UDP-glycosyltransferase family.</text>
</comment>
<dbReference type="InterPro" id="IPR035595">
    <property type="entry name" value="UDP_glycos_trans_CS"/>
</dbReference>
<evidence type="ECO:0000313" key="3">
    <source>
        <dbReference type="EMBL" id="ORY34558.1"/>
    </source>
</evidence>
<dbReference type="PROSITE" id="PS00375">
    <property type="entry name" value="UDPGT"/>
    <property type="match status" value="1"/>
</dbReference>
<dbReference type="Pfam" id="PF00201">
    <property type="entry name" value="UDPGT"/>
    <property type="match status" value="1"/>
</dbReference>
<keyword evidence="1 2" id="KW-0808">Transferase</keyword>
<dbReference type="EMBL" id="MCFC01000002">
    <property type="protein sequence ID" value="ORY34558.1"/>
    <property type="molecule type" value="Genomic_DNA"/>
</dbReference>